<comment type="caution">
    <text evidence="3">The sequence shown here is derived from an EMBL/GenBank/DDBJ whole genome shotgun (WGS) entry which is preliminary data.</text>
</comment>
<dbReference type="EMBL" id="WVTB01000011">
    <property type="protein sequence ID" value="KAF3810521.1"/>
    <property type="molecule type" value="Genomic_DNA"/>
</dbReference>
<name>A0A8H4CUX5_COLGL</name>
<organism evidence="3 4">
    <name type="scientific">Colletotrichum gloeosporioides</name>
    <name type="common">Anthracnose fungus</name>
    <name type="synonym">Glomerella cingulata</name>
    <dbReference type="NCBI Taxonomy" id="474922"/>
    <lineage>
        <taxon>Eukaryota</taxon>
        <taxon>Fungi</taxon>
        <taxon>Dikarya</taxon>
        <taxon>Ascomycota</taxon>
        <taxon>Pezizomycotina</taxon>
        <taxon>Sordariomycetes</taxon>
        <taxon>Hypocreomycetidae</taxon>
        <taxon>Glomerellales</taxon>
        <taxon>Glomerellaceae</taxon>
        <taxon>Colletotrichum</taxon>
        <taxon>Colletotrichum gloeosporioides species complex</taxon>
    </lineage>
</organism>
<evidence type="ECO:0000313" key="4">
    <source>
        <dbReference type="Proteomes" id="UP000613401"/>
    </source>
</evidence>
<dbReference type="GO" id="GO:0005634">
    <property type="term" value="C:nucleus"/>
    <property type="evidence" value="ECO:0007669"/>
    <property type="project" value="TreeGrafter"/>
</dbReference>
<dbReference type="RefSeq" id="XP_045269680.1">
    <property type="nucleotide sequence ID" value="XM_045413609.1"/>
</dbReference>
<reference evidence="3" key="1">
    <citation type="journal article" date="2020" name="Phytopathology">
        <title>Genome sequence and comparative analysis of Colletotrichum gloeosporioides isolated from Liriodendron leaves.</title>
        <authorList>
            <person name="Fu F.F."/>
            <person name="Hao Z."/>
            <person name="Wang P."/>
            <person name="Lu Y."/>
            <person name="Xue L.J."/>
            <person name="Wei G."/>
            <person name="Tian Y."/>
            <person name="Baishi H."/>
            <person name="Xu H."/>
            <person name="Shi J."/>
            <person name="Cheng T."/>
            <person name="Wang G."/>
            <person name="Yi Y."/>
            <person name="Chen J."/>
        </authorList>
    </citation>
    <scope>NUCLEOTIDE SEQUENCE</scope>
    <source>
        <strain evidence="3">Lc1</strain>
    </source>
</reference>
<dbReference type="CDD" id="cd20071">
    <property type="entry name" value="SET_SMYD"/>
    <property type="match status" value="1"/>
</dbReference>
<protein>
    <recommendedName>
        <fullName evidence="2">SET domain-containing protein</fullName>
    </recommendedName>
</protein>
<dbReference type="Proteomes" id="UP000613401">
    <property type="component" value="Unassembled WGS sequence"/>
</dbReference>
<dbReference type="Gene3D" id="2.170.270.10">
    <property type="entry name" value="SET domain"/>
    <property type="match status" value="1"/>
</dbReference>
<evidence type="ECO:0000256" key="1">
    <source>
        <dbReference type="SAM" id="MobiDB-lite"/>
    </source>
</evidence>
<feature type="region of interest" description="Disordered" evidence="1">
    <location>
        <begin position="44"/>
        <end position="65"/>
    </location>
</feature>
<dbReference type="AlphaFoldDB" id="A0A8H4CUX5"/>
<keyword evidence="4" id="KW-1185">Reference proteome</keyword>
<accession>A0A8H4CUX5</accession>
<dbReference type="PROSITE" id="PS50280">
    <property type="entry name" value="SET"/>
    <property type="match status" value="1"/>
</dbReference>
<dbReference type="Pfam" id="PF00856">
    <property type="entry name" value="SET"/>
    <property type="match status" value="1"/>
</dbReference>
<dbReference type="PANTHER" id="PTHR12197">
    <property type="entry name" value="HISTONE-LYSINE N-METHYLTRANSFERASE SMYD"/>
    <property type="match status" value="1"/>
</dbReference>
<reference evidence="3" key="2">
    <citation type="submission" date="2020-03" db="EMBL/GenBank/DDBJ databases">
        <authorList>
            <person name="Fu F.-F."/>
            <person name="Chen J."/>
        </authorList>
    </citation>
    <scope>NUCLEOTIDE SEQUENCE</scope>
    <source>
        <strain evidence="3">Lc1</strain>
    </source>
</reference>
<sequence length="413" mass="46069">MAASLTANLQSLTVTAIDSDNMSQSTTNHIIDLLESDTAASLTSYPASSASRPSTASSAPSDDLSKAQLPGAPISPLFEVRDTPTAGRAVFATQDIGANTLLWRAEDLTVFALLREYKREVCGQCFAYDYGRDLRIRDQVVGFAFCSEECQKKWHQETGELGIQAWTEVEKLVKKRSKEDNELVDIGLPRPQANEIAEAWEETKAQAELVRASRMAELGGEGLKITKQHRKAVQKALQQPIQPDVMSFCVSGLVARYNHPDKWEHVLSLAVDSTPYSNADNLKAFTRTYLHLLAILPLRLLSLATPETFHQLISHDSHNSFGIRSLEDEGSEFFGYGCWPSASYFNHSCDPNIVKRREERVWEFRAAKDIASGEDINITYLGGEEKDMPRDARMAILRKNWGFDCGCKRCQEA</sequence>
<proteinExistence type="predicted"/>
<gene>
    <name evidence="3" type="ORF">GCG54_00013761</name>
</gene>
<evidence type="ECO:0000259" key="2">
    <source>
        <dbReference type="PROSITE" id="PS50280"/>
    </source>
</evidence>
<feature type="domain" description="SET" evidence="2">
    <location>
        <begin position="76"/>
        <end position="381"/>
    </location>
</feature>
<dbReference type="InterPro" id="IPR046341">
    <property type="entry name" value="SET_dom_sf"/>
</dbReference>
<dbReference type="GeneID" id="69020877"/>
<dbReference type="InterPro" id="IPR050869">
    <property type="entry name" value="H3K4_H4K5_MeTrfase"/>
</dbReference>
<dbReference type="PANTHER" id="PTHR12197:SF294">
    <property type="entry name" value="POTENTIAL PROTEIN LYSINE METHYLTRANSFERASE SET6"/>
    <property type="match status" value="1"/>
</dbReference>
<dbReference type="SUPFAM" id="SSF82199">
    <property type="entry name" value="SET domain"/>
    <property type="match status" value="1"/>
</dbReference>
<dbReference type="InterPro" id="IPR001214">
    <property type="entry name" value="SET_dom"/>
</dbReference>
<evidence type="ECO:0000313" key="3">
    <source>
        <dbReference type="EMBL" id="KAF3810521.1"/>
    </source>
</evidence>
<feature type="compositionally biased region" description="Low complexity" evidence="1">
    <location>
        <begin position="44"/>
        <end position="61"/>
    </location>
</feature>